<evidence type="ECO:0000256" key="2">
    <source>
        <dbReference type="ARBA" id="ARBA00004414"/>
    </source>
</evidence>
<dbReference type="GeneTree" id="ENSGT00940000177139"/>
<reference evidence="11" key="2">
    <citation type="submission" date="2025-09" db="UniProtKB">
        <authorList>
            <consortium name="Ensembl"/>
        </authorList>
    </citation>
    <scope>IDENTIFICATION</scope>
</reference>
<dbReference type="PANTHER" id="PTHR23292">
    <property type="entry name" value="LIPOPOLYSACCHARIDE-INDUCED TUMOR NECROSIS FACTOR-ALPHA FACTOR"/>
    <property type="match status" value="1"/>
</dbReference>
<dbReference type="InterPro" id="IPR006629">
    <property type="entry name" value="LITAF"/>
</dbReference>
<evidence type="ECO:0000256" key="3">
    <source>
        <dbReference type="ARBA" id="ARBA00004630"/>
    </source>
</evidence>
<comment type="similarity">
    <text evidence="4">Belongs to the CDIP1/LITAF family.</text>
</comment>
<dbReference type="GO" id="GO:0005634">
    <property type="term" value="C:nucleus"/>
    <property type="evidence" value="ECO:0007669"/>
    <property type="project" value="TreeGrafter"/>
</dbReference>
<proteinExistence type="inferred from homology"/>
<evidence type="ECO:0000313" key="12">
    <source>
        <dbReference type="Proteomes" id="UP000264820"/>
    </source>
</evidence>
<dbReference type="GO" id="GO:0008270">
    <property type="term" value="F:zinc ion binding"/>
    <property type="evidence" value="ECO:0007669"/>
    <property type="project" value="TreeGrafter"/>
</dbReference>
<dbReference type="PANTHER" id="PTHR23292:SF28">
    <property type="entry name" value="LIPOPOLYSACCHARIDE-INDUCED TUMOR NECROSIS FACTOR-ALPHA FACTOR-LIKE"/>
    <property type="match status" value="1"/>
</dbReference>
<keyword evidence="5" id="KW-0479">Metal-binding</keyword>
<dbReference type="PROSITE" id="PS51837">
    <property type="entry name" value="LITAF"/>
    <property type="match status" value="1"/>
</dbReference>
<evidence type="ECO:0000256" key="8">
    <source>
        <dbReference type="SAM" id="Phobius"/>
    </source>
</evidence>
<feature type="chain" id="PRO_5018622887" description="LITAF domain-containing protein" evidence="9">
    <location>
        <begin position="30"/>
        <end position="162"/>
    </location>
</feature>
<keyword evidence="12" id="KW-1185">Reference proteome</keyword>
<keyword evidence="7 8" id="KW-0472">Membrane</keyword>
<evidence type="ECO:0000256" key="6">
    <source>
        <dbReference type="ARBA" id="ARBA00022833"/>
    </source>
</evidence>
<dbReference type="GO" id="GO:0098574">
    <property type="term" value="C:cytoplasmic side of lysosomal membrane"/>
    <property type="evidence" value="ECO:0007669"/>
    <property type="project" value="TreeGrafter"/>
</dbReference>
<sequence>MLFWCSVSSAVLRSSVVALLSMLRKRSMAEMFLWMLCLGRSSLDMKVSVPPSSQRNSMGQQSWPWRPRASPVVTTPVPKFVSHESYLCRSPALTSCPACRAQVTTRVRYRAGTYAGTMCVLFVLCGLVLGCCLLPFLVNHFKDAYHCCPRCHRLLHVHRRRC</sequence>
<evidence type="ECO:0000313" key="11">
    <source>
        <dbReference type="Ensembl" id="ENSHCOP00000022933.1"/>
    </source>
</evidence>
<dbReference type="GO" id="GO:0098560">
    <property type="term" value="C:cytoplasmic side of late endosome membrane"/>
    <property type="evidence" value="ECO:0007669"/>
    <property type="project" value="TreeGrafter"/>
</dbReference>
<dbReference type="SMART" id="SM00714">
    <property type="entry name" value="LITAF"/>
    <property type="match status" value="1"/>
</dbReference>
<dbReference type="InterPro" id="IPR037519">
    <property type="entry name" value="LITAF_fam"/>
</dbReference>
<evidence type="ECO:0000256" key="5">
    <source>
        <dbReference type="ARBA" id="ARBA00022723"/>
    </source>
</evidence>
<comment type="subcellular location">
    <subcellularLocation>
        <location evidence="1">Endosome membrane</location>
        <topology evidence="1">Peripheral membrane protein</topology>
        <orientation evidence="1">Cytoplasmic side</orientation>
    </subcellularLocation>
    <subcellularLocation>
        <location evidence="2">Late endosome membrane</location>
    </subcellularLocation>
    <subcellularLocation>
        <location evidence="3">Lysosome membrane</location>
        <topology evidence="3">Peripheral membrane protein</topology>
        <orientation evidence="3">Cytoplasmic side</orientation>
    </subcellularLocation>
</comment>
<keyword evidence="8" id="KW-1133">Transmembrane helix</keyword>
<evidence type="ECO:0000256" key="4">
    <source>
        <dbReference type="ARBA" id="ARBA00005975"/>
    </source>
</evidence>
<dbReference type="AlphaFoldDB" id="A0A3Q2Z9Z4"/>
<reference evidence="11" key="1">
    <citation type="submission" date="2025-08" db="UniProtKB">
        <authorList>
            <consortium name="Ensembl"/>
        </authorList>
    </citation>
    <scope>IDENTIFICATION</scope>
</reference>
<dbReference type="Proteomes" id="UP000264820">
    <property type="component" value="Unplaced"/>
</dbReference>
<dbReference type="Pfam" id="PF10601">
    <property type="entry name" value="zf-LITAF-like"/>
    <property type="match status" value="1"/>
</dbReference>
<evidence type="ECO:0000259" key="10">
    <source>
        <dbReference type="PROSITE" id="PS51837"/>
    </source>
</evidence>
<dbReference type="STRING" id="109280.ENSHCOP00000022933"/>
<accession>A0A3Q2Z9Z4</accession>
<feature type="transmembrane region" description="Helical" evidence="8">
    <location>
        <begin position="114"/>
        <end position="138"/>
    </location>
</feature>
<evidence type="ECO:0000256" key="9">
    <source>
        <dbReference type="SAM" id="SignalP"/>
    </source>
</evidence>
<organism evidence="11 12">
    <name type="scientific">Hippocampus comes</name>
    <name type="common">Tiger tail seahorse</name>
    <dbReference type="NCBI Taxonomy" id="109280"/>
    <lineage>
        <taxon>Eukaryota</taxon>
        <taxon>Metazoa</taxon>
        <taxon>Chordata</taxon>
        <taxon>Craniata</taxon>
        <taxon>Vertebrata</taxon>
        <taxon>Euteleostomi</taxon>
        <taxon>Actinopterygii</taxon>
        <taxon>Neopterygii</taxon>
        <taxon>Teleostei</taxon>
        <taxon>Neoteleostei</taxon>
        <taxon>Acanthomorphata</taxon>
        <taxon>Syngnathiaria</taxon>
        <taxon>Syngnathiformes</taxon>
        <taxon>Syngnathoidei</taxon>
        <taxon>Syngnathidae</taxon>
        <taxon>Hippocampus</taxon>
    </lineage>
</organism>
<keyword evidence="6" id="KW-0862">Zinc</keyword>
<dbReference type="Ensembl" id="ENSHCOT00000014665.1">
    <property type="protein sequence ID" value="ENSHCOP00000022933.1"/>
    <property type="gene ID" value="ENSHCOG00000011040.1"/>
</dbReference>
<evidence type="ECO:0000256" key="1">
    <source>
        <dbReference type="ARBA" id="ARBA00004125"/>
    </source>
</evidence>
<feature type="signal peptide" evidence="9">
    <location>
        <begin position="1"/>
        <end position="29"/>
    </location>
</feature>
<keyword evidence="8" id="KW-0812">Transmembrane</keyword>
<evidence type="ECO:0000256" key="7">
    <source>
        <dbReference type="ARBA" id="ARBA00023136"/>
    </source>
</evidence>
<keyword evidence="9" id="KW-0732">Signal</keyword>
<protein>
    <recommendedName>
        <fullName evidence="10">LITAF domain-containing protein</fullName>
    </recommendedName>
</protein>
<name>A0A3Q2Z9Z4_HIPCM</name>
<feature type="domain" description="LITAF" evidence="10">
    <location>
        <begin position="75"/>
        <end position="160"/>
    </location>
</feature>